<gene>
    <name evidence="2" type="ORF">VOLCADRAFT_98665</name>
</gene>
<reference evidence="2 3" key="1">
    <citation type="journal article" date="2010" name="Science">
        <title>Genomic analysis of organismal complexity in the multicellular green alga Volvox carteri.</title>
        <authorList>
            <person name="Prochnik S.E."/>
            <person name="Umen J."/>
            <person name="Nedelcu A.M."/>
            <person name="Hallmann A."/>
            <person name="Miller S.M."/>
            <person name="Nishii I."/>
            <person name="Ferris P."/>
            <person name="Kuo A."/>
            <person name="Mitros T."/>
            <person name="Fritz-Laylin L.K."/>
            <person name="Hellsten U."/>
            <person name="Chapman J."/>
            <person name="Simakov O."/>
            <person name="Rensing S.A."/>
            <person name="Terry A."/>
            <person name="Pangilinan J."/>
            <person name="Kapitonov V."/>
            <person name="Jurka J."/>
            <person name="Salamov A."/>
            <person name="Shapiro H."/>
            <person name="Schmutz J."/>
            <person name="Grimwood J."/>
            <person name="Lindquist E."/>
            <person name="Lucas S."/>
            <person name="Grigoriev I.V."/>
            <person name="Schmitt R."/>
            <person name="Kirk D."/>
            <person name="Rokhsar D.S."/>
        </authorList>
    </citation>
    <scope>NUCLEOTIDE SEQUENCE [LARGE SCALE GENOMIC DNA]</scope>
    <source>
        <strain evidence="3">f. Nagariensis / Eve</strain>
    </source>
</reference>
<evidence type="ECO:0000313" key="2">
    <source>
        <dbReference type="EMBL" id="EFJ41336.1"/>
    </source>
</evidence>
<dbReference type="RefSeq" id="XP_002957566.1">
    <property type="nucleotide sequence ID" value="XM_002957520.1"/>
</dbReference>
<keyword evidence="3" id="KW-1185">Reference proteome</keyword>
<dbReference type="EMBL" id="GL378396">
    <property type="protein sequence ID" value="EFJ41336.1"/>
    <property type="molecule type" value="Genomic_DNA"/>
</dbReference>
<proteinExistence type="predicted"/>
<name>D8UFY9_VOLCA</name>
<dbReference type="InParanoid" id="D8UFY9"/>
<sequence>MQPTSTATARLQGLAPSTAAAAALAASREARAAERRAARGKEDAFTALSKNAERFSGTLLKAAVMLITIPLGVHMLSHSLMMSLCIRGLEYCVGRWPKQRLPSAYPWRIGLLGRPRSRGPYHQPGGPLHQPELLAGNLPERVAVVLKEFLSTAHHLMGFRSTREALLMSSLVERLERALAAGWLPGNLRDAARQLYLDAHATVRMEMEAVVPGAAAASSGGPGPSSSS</sequence>
<evidence type="ECO:0000313" key="3">
    <source>
        <dbReference type="Proteomes" id="UP000001058"/>
    </source>
</evidence>
<organism evidence="3">
    <name type="scientific">Volvox carteri f. nagariensis</name>
    <dbReference type="NCBI Taxonomy" id="3068"/>
    <lineage>
        <taxon>Eukaryota</taxon>
        <taxon>Viridiplantae</taxon>
        <taxon>Chlorophyta</taxon>
        <taxon>core chlorophytes</taxon>
        <taxon>Chlorophyceae</taxon>
        <taxon>CS clade</taxon>
        <taxon>Chlamydomonadales</taxon>
        <taxon>Volvocaceae</taxon>
        <taxon>Volvox</taxon>
    </lineage>
</organism>
<dbReference type="Proteomes" id="UP000001058">
    <property type="component" value="Unassembled WGS sequence"/>
</dbReference>
<keyword evidence="1" id="KW-1133">Transmembrane helix</keyword>
<dbReference type="OrthoDB" id="544402at2759"/>
<feature type="transmembrane region" description="Helical" evidence="1">
    <location>
        <begin position="56"/>
        <end position="77"/>
    </location>
</feature>
<accession>D8UFY9</accession>
<dbReference type="KEGG" id="vcn:VOLCADRAFT_98665"/>
<keyword evidence="1" id="KW-0812">Transmembrane</keyword>
<keyword evidence="1" id="KW-0472">Membrane</keyword>
<protein>
    <submittedName>
        <fullName evidence="2">Uncharacterized protein</fullName>
    </submittedName>
</protein>
<dbReference type="GeneID" id="9627017"/>
<dbReference type="AlphaFoldDB" id="D8UFY9"/>
<evidence type="ECO:0000256" key="1">
    <source>
        <dbReference type="SAM" id="Phobius"/>
    </source>
</evidence>